<evidence type="ECO:0000313" key="3">
    <source>
        <dbReference type="EMBL" id="CAL16265.1"/>
    </source>
</evidence>
<dbReference type="EMBL" id="AM286690">
    <property type="protein sequence ID" value="CAL16265.1"/>
    <property type="molecule type" value="Genomic_DNA"/>
</dbReference>
<evidence type="ECO:0000313" key="4">
    <source>
        <dbReference type="Proteomes" id="UP000008871"/>
    </source>
</evidence>
<dbReference type="Proteomes" id="UP000008871">
    <property type="component" value="Chromosome"/>
</dbReference>
<keyword evidence="4" id="KW-1185">Reference proteome</keyword>
<sequence>MRPTLRQRILPVSLSEFTMPTLTAWETPKAGSLARLTQKTMPLPTLPLGQLRIGVHAVGLNFADIFALTGLYSATPQGAFTPGLEFSGTVIDAGAHNKATDSLFKVGDRVMGVTRFGGYCSVIDSEPDYLMPLPHHWDFPQGAAFPAQTLTAWYALTTLGNLQPDHNVLIHSAAGGVGLQAMKLTQALGATPVGTVGNPNKARILQDMGFSDVLVRQRDFSRQLTESGHRFDLVLDAIGGTVQQASFAALNPMGRLVVFGAAEFTPTGNRPNYLKAAWRYLRRPRYDVMDMISNNRSVMAFNLIWLWEQKTIMQTLLRELQAIDLPPPHVGHRFAFDDAHAALALLQSGQSVGKVVLEVPQ</sequence>
<dbReference type="Pfam" id="PF08240">
    <property type="entry name" value="ADH_N"/>
    <property type="match status" value="1"/>
</dbReference>
<dbReference type="InterPro" id="IPR036291">
    <property type="entry name" value="NAD(P)-bd_dom_sf"/>
</dbReference>
<dbReference type="HOGENOM" id="CLU_026673_3_1_6"/>
<dbReference type="InterPro" id="IPR013154">
    <property type="entry name" value="ADH-like_N"/>
</dbReference>
<dbReference type="Gene3D" id="3.40.50.720">
    <property type="entry name" value="NAD(P)-binding Rossmann-like Domain"/>
    <property type="match status" value="1"/>
</dbReference>
<dbReference type="InterPro" id="IPR013149">
    <property type="entry name" value="ADH-like_C"/>
</dbReference>
<evidence type="ECO:0000259" key="2">
    <source>
        <dbReference type="SMART" id="SM00829"/>
    </source>
</evidence>
<dbReference type="Pfam" id="PF00107">
    <property type="entry name" value="ADH_zinc_N"/>
    <property type="match status" value="1"/>
</dbReference>
<dbReference type="SMART" id="SM00829">
    <property type="entry name" value="PKS_ER"/>
    <property type="match status" value="1"/>
</dbReference>
<organism evidence="3 4">
    <name type="scientific">Alcanivorax borkumensis (strain ATCC 700651 / DSM 11573 / NCIMB 13689 / SK2)</name>
    <dbReference type="NCBI Taxonomy" id="393595"/>
    <lineage>
        <taxon>Bacteria</taxon>
        <taxon>Pseudomonadati</taxon>
        <taxon>Pseudomonadota</taxon>
        <taxon>Gammaproteobacteria</taxon>
        <taxon>Oceanospirillales</taxon>
        <taxon>Alcanivoracaceae</taxon>
        <taxon>Alcanivorax</taxon>
    </lineage>
</organism>
<gene>
    <name evidence="3" type="ordered locus">ABO_0817</name>
</gene>
<dbReference type="KEGG" id="abo:ABO_0817"/>
<dbReference type="GO" id="GO:0004022">
    <property type="term" value="F:alcohol dehydrogenase (NAD+) activity"/>
    <property type="evidence" value="ECO:0007669"/>
    <property type="project" value="UniProtKB-EC"/>
</dbReference>
<feature type="domain" description="Enoyl reductase (ER)" evidence="2">
    <location>
        <begin position="31"/>
        <end position="357"/>
    </location>
</feature>
<dbReference type="PANTHER" id="PTHR44054:SF1">
    <property type="entry name" value="SYNAPTIC VESICLE MEMBRANE PROTEIN VAT-1 HOMOLOG"/>
    <property type="match status" value="1"/>
</dbReference>
<dbReference type="InterPro" id="IPR011032">
    <property type="entry name" value="GroES-like_sf"/>
</dbReference>
<dbReference type="CDD" id="cd08275">
    <property type="entry name" value="MDR3"/>
    <property type="match status" value="1"/>
</dbReference>
<dbReference type="InterPro" id="IPR020843">
    <property type="entry name" value="ER"/>
</dbReference>
<dbReference type="EC" id="1.1.1.1" evidence="3"/>
<proteinExistence type="predicted"/>
<dbReference type="AlphaFoldDB" id="Q0VRD3"/>
<dbReference type="InterPro" id="IPR052100">
    <property type="entry name" value="SV-ATPase_mito-regulator"/>
</dbReference>
<dbReference type="eggNOG" id="COG0604">
    <property type="taxonomic scope" value="Bacteria"/>
</dbReference>
<reference evidence="3 4" key="1">
    <citation type="journal article" date="2006" name="Nat. Biotechnol.">
        <title>Genome sequence of the ubiquitous hydrocarbon-degrading marine bacterium Alcanivorax borkumensis.</title>
        <authorList>
            <person name="Schneiker S."/>
            <person name="Martins dos Santos V.A.P."/>
            <person name="Bartels D."/>
            <person name="Bekel T."/>
            <person name="Brecht M."/>
            <person name="Buhrmester J."/>
            <person name="Chernikova T.N."/>
            <person name="Denaro R."/>
            <person name="Ferrer M."/>
            <person name="Gertler C."/>
            <person name="Goesmann A."/>
            <person name="Golyshina O.V."/>
            <person name="Kaminski F."/>
            <person name="Khachane A.N."/>
            <person name="Lang S."/>
            <person name="Linke B."/>
            <person name="McHardy A.C."/>
            <person name="Meyer F."/>
            <person name="Nechitaylo T."/>
            <person name="Puehler A."/>
            <person name="Regenhardt D."/>
            <person name="Rupp O."/>
            <person name="Sabirova J.S."/>
            <person name="Selbitschka W."/>
            <person name="Yakimov M.M."/>
            <person name="Timmis K.N."/>
            <person name="Vorhoelter F.-J."/>
            <person name="Weidner S."/>
            <person name="Kaiser O."/>
            <person name="Golyshin P.N."/>
        </authorList>
    </citation>
    <scope>NUCLEOTIDE SEQUENCE [LARGE SCALE GENOMIC DNA]</scope>
    <source>
        <strain evidence="4">ATCC 700651 / DSM 11573 / NCIMB 13689 / SK2</strain>
    </source>
</reference>
<dbReference type="OrthoDB" id="9805883at2"/>
<accession>Q0VRD3</accession>
<evidence type="ECO:0000256" key="1">
    <source>
        <dbReference type="ARBA" id="ARBA00023002"/>
    </source>
</evidence>
<keyword evidence="1 3" id="KW-0560">Oxidoreductase</keyword>
<name>Q0VRD3_ALCBS</name>
<dbReference type="Gene3D" id="3.90.180.10">
    <property type="entry name" value="Medium-chain alcohol dehydrogenases, catalytic domain"/>
    <property type="match status" value="1"/>
</dbReference>
<protein>
    <submittedName>
        <fullName evidence="3">Alcohol dehydrogenase, zinc-containing, putative</fullName>
        <ecNumber evidence="3">1.1.1.1</ecNumber>
    </submittedName>
</protein>
<dbReference type="SUPFAM" id="SSF50129">
    <property type="entry name" value="GroES-like"/>
    <property type="match status" value="1"/>
</dbReference>
<dbReference type="PANTHER" id="PTHR44054">
    <property type="entry name" value="SYNAPTIC VESICLE MEMBRANE PROTEIN VAT-1 HOMOLOG-LIKE"/>
    <property type="match status" value="1"/>
</dbReference>
<dbReference type="STRING" id="393595.ABO_0817"/>
<dbReference type="SUPFAM" id="SSF51735">
    <property type="entry name" value="NAD(P)-binding Rossmann-fold domains"/>
    <property type="match status" value="1"/>
</dbReference>